<dbReference type="SUPFAM" id="SSF53756">
    <property type="entry name" value="UDP-Glycosyltransferase/glycogen phosphorylase"/>
    <property type="match status" value="1"/>
</dbReference>
<accession>A0ABS5KAR7</accession>
<comment type="caution">
    <text evidence="2">The sequence shown here is derived from an EMBL/GenBank/DDBJ whole genome shotgun (WGS) entry which is preliminary data.</text>
</comment>
<dbReference type="Gene3D" id="3.40.50.2000">
    <property type="entry name" value="Glycogen Phosphorylase B"/>
    <property type="match status" value="2"/>
</dbReference>
<name>A0ABS5KAR7_9BACT</name>
<evidence type="ECO:0000313" key="3">
    <source>
        <dbReference type="Proteomes" id="UP000721861"/>
    </source>
</evidence>
<dbReference type="PANTHER" id="PTHR45947:SF3">
    <property type="entry name" value="SULFOQUINOVOSYL TRANSFERASE SQD2"/>
    <property type="match status" value="1"/>
</dbReference>
<dbReference type="CDD" id="cd03801">
    <property type="entry name" value="GT4_PimA-like"/>
    <property type="match status" value="1"/>
</dbReference>
<sequence>MKKNILFLYTELAGYFVACINELATQKNISVHVVRWPVNKEAPFQFDIDERISIYERDAYNDISLMELVDVVEPDIIICSGWVDKGYVNVCKRYRGKIPTVMSMDNQWHGSLKQRLACLAAPFKLHSAFSQAWVPGEPQKAYAQRLGFKKVETGFYSADTKVFEPLGLEKIKVGHAIPKRLLYVGRYIPQKGIDKLFESFLELIEEGFTGWELHCLGTGELFDQRPIHDNIHHHGFVQPTDMHRYLKSTGVFVLPSDFEPWGVVTHEMAVAGFPMVISSAVGSVTMFLNDGENGYIFKQGSKEALKKALKKMMQAKDSELRDMATASFEKGMSWTPERWVETIIRMI</sequence>
<dbReference type="PANTHER" id="PTHR45947">
    <property type="entry name" value="SULFOQUINOVOSYL TRANSFERASE SQD2"/>
    <property type="match status" value="1"/>
</dbReference>
<protein>
    <submittedName>
        <fullName evidence="2">Glycosyltransferase family 4 protein</fullName>
    </submittedName>
</protein>
<dbReference type="Proteomes" id="UP000721861">
    <property type="component" value="Unassembled WGS sequence"/>
</dbReference>
<proteinExistence type="predicted"/>
<reference evidence="2 3" key="1">
    <citation type="journal article" date="2014" name="Int. J. Syst. Evol. Microbiol.">
        <title>Carboxylicivirga gen. nov. in the family Marinilabiliaceae with two novel species, Carboxylicivirga mesophila sp. nov. and Carboxylicivirga taeanensis sp. nov., and reclassification of Cytophaga fermentans as Saccharicrinis fermentans gen. nov., comb. nov.</title>
        <authorList>
            <person name="Yang S.H."/>
            <person name="Seo H.S."/>
            <person name="Woo J.H."/>
            <person name="Oh H.M."/>
            <person name="Jang H."/>
            <person name="Lee J.H."/>
            <person name="Kim S.J."/>
            <person name="Kwon K.K."/>
        </authorList>
    </citation>
    <scope>NUCLEOTIDE SEQUENCE [LARGE SCALE GENOMIC DNA]</scope>
    <source>
        <strain evidence="2 3">JCM 18290</strain>
    </source>
</reference>
<evidence type="ECO:0000259" key="1">
    <source>
        <dbReference type="Pfam" id="PF00534"/>
    </source>
</evidence>
<organism evidence="2 3">
    <name type="scientific">Carboxylicivirga mesophila</name>
    <dbReference type="NCBI Taxonomy" id="1166478"/>
    <lineage>
        <taxon>Bacteria</taxon>
        <taxon>Pseudomonadati</taxon>
        <taxon>Bacteroidota</taxon>
        <taxon>Bacteroidia</taxon>
        <taxon>Marinilabiliales</taxon>
        <taxon>Marinilabiliaceae</taxon>
        <taxon>Carboxylicivirga</taxon>
    </lineage>
</organism>
<dbReference type="Pfam" id="PF00534">
    <property type="entry name" value="Glycos_transf_1"/>
    <property type="match status" value="1"/>
</dbReference>
<feature type="domain" description="Glycosyl transferase family 1" evidence="1">
    <location>
        <begin position="178"/>
        <end position="322"/>
    </location>
</feature>
<dbReference type="RefSeq" id="WP_212228601.1">
    <property type="nucleotide sequence ID" value="NZ_JAGUCN010000013.1"/>
</dbReference>
<keyword evidence="3" id="KW-1185">Reference proteome</keyword>
<dbReference type="EMBL" id="JAGUCN010000013">
    <property type="protein sequence ID" value="MBS2212120.1"/>
    <property type="molecule type" value="Genomic_DNA"/>
</dbReference>
<gene>
    <name evidence="2" type="ORF">KEM09_11940</name>
</gene>
<dbReference type="InterPro" id="IPR001296">
    <property type="entry name" value="Glyco_trans_1"/>
</dbReference>
<dbReference type="InterPro" id="IPR050194">
    <property type="entry name" value="Glycosyltransferase_grp1"/>
</dbReference>
<evidence type="ECO:0000313" key="2">
    <source>
        <dbReference type="EMBL" id="MBS2212120.1"/>
    </source>
</evidence>